<reference evidence="1 2" key="1">
    <citation type="submission" date="2022-05" db="EMBL/GenBank/DDBJ databases">
        <authorList>
            <consortium name="Genoscope - CEA"/>
            <person name="William W."/>
        </authorList>
    </citation>
    <scope>NUCLEOTIDE SEQUENCE [LARGE SCALE GENOMIC DNA]</scope>
</reference>
<comment type="caution">
    <text evidence="1">The sequence shown here is derived from an EMBL/GenBank/DDBJ whole genome shotgun (WGS) entry which is preliminary data.</text>
</comment>
<keyword evidence="2" id="KW-1185">Reference proteome</keyword>
<evidence type="ECO:0000313" key="2">
    <source>
        <dbReference type="Proteomes" id="UP001159427"/>
    </source>
</evidence>
<evidence type="ECO:0000313" key="1">
    <source>
        <dbReference type="EMBL" id="CAH3036582.1"/>
    </source>
</evidence>
<sequence length="369" mass="41992">MLIPAITERKCNQLDRNILALPVRLGGLGLGNPSLEARREYASSVKVTKPLVEQIVSQSHQLPEDSLTKLAQQEVRSERSKELEHRAERIKEMAPRKTQRALDLATEKGSSAWLTVLPLKDLGFNLNKREFRDAVKLRYDWPVEDIPSTCACGEAFTVDHSMICKLGGFITQRHNELRDLEAEFLSMVCSDVEIEPVLQDISGEHLNRGSNKAQDARLDIHARGFWERHRSAFFDVRVCHPNAVSCRDLEPQQIYRIHENEKKRLYSERVLDIEHGTFTPLVFTTTGGMGKEYLKYHSRLAGRLAQLIAIKKGEQYAKTISWIRTRTSFALLTSALVCLRGSRTRRVPCDIKNVDIDVEVVEGAIKSDY</sequence>
<organism evidence="1 2">
    <name type="scientific">Porites evermanni</name>
    <dbReference type="NCBI Taxonomy" id="104178"/>
    <lineage>
        <taxon>Eukaryota</taxon>
        <taxon>Metazoa</taxon>
        <taxon>Cnidaria</taxon>
        <taxon>Anthozoa</taxon>
        <taxon>Hexacorallia</taxon>
        <taxon>Scleractinia</taxon>
        <taxon>Fungiina</taxon>
        <taxon>Poritidae</taxon>
        <taxon>Porites</taxon>
    </lineage>
</organism>
<accession>A0ABN8MXI7</accession>
<dbReference type="Proteomes" id="UP001159427">
    <property type="component" value="Unassembled WGS sequence"/>
</dbReference>
<name>A0ABN8MXI7_9CNID</name>
<dbReference type="EMBL" id="CALNXI010000701">
    <property type="protein sequence ID" value="CAH3036582.1"/>
    <property type="molecule type" value="Genomic_DNA"/>
</dbReference>
<protein>
    <submittedName>
        <fullName evidence="1">Uncharacterized protein</fullName>
    </submittedName>
</protein>
<proteinExistence type="predicted"/>
<gene>
    <name evidence="1" type="ORF">PEVE_00039656</name>
</gene>